<keyword evidence="4 5" id="KW-0472">Membrane</keyword>
<evidence type="ECO:0000256" key="4">
    <source>
        <dbReference type="ARBA" id="ARBA00023136"/>
    </source>
</evidence>
<evidence type="ECO:0000313" key="7">
    <source>
        <dbReference type="Proteomes" id="UP000887300"/>
    </source>
</evidence>
<dbReference type="GO" id="GO:0030255">
    <property type="term" value="P:protein secretion by the type IV secretion system"/>
    <property type="evidence" value="ECO:0007669"/>
    <property type="project" value="InterPro"/>
</dbReference>
<name>A0A8X8G5Z9_ACIFI</name>
<proteinExistence type="predicted"/>
<feature type="transmembrane region" description="Helical" evidence="5">
    <location>
        <begin position="258"/>
        <end position="290"/>
    </location>
</feature>
<feature type="transmembrane region" description="Helical" evidence="5">
    <location>
        <begin position="119"/>
        <end position="139"/>
    </location>
</feature>
<feature type="transmembrane region" description="Helical" evidence="5">
    <location>
        <begin position="229"/>
        <end position="252"/>
    </location>
</feature>
<keyword evidence="3 5" id="KW-1133">Transmembrane helix</keyword>
<dbReference type="Proteomes" id="UP000887300">
    <property type="component" value="Unassembled WGS sequence"/>
</dbReference>
<comment type="caution">
    <text evidence="6">The sequence shown here is derived from an EMBL/GenBank/DDBJ whole genome shotgun (WGS) entry which is preliminary data.</text>
</comment>
<sequence length="394" mass="42151">MQTVTFPAALIASEQNTKGTLDFLHGVNSSPSAMRQRRNLLARWIVLLMTLILLIMGAEPAFASTTSANVTPNASSIQNGIPTSYSIPNTSNLLSVVGSVNVAAIQMANRFIPYAKGITVLLGAIGIVWTGIIVILSSADIWGNVLRPMFITAITTGFALLILFDYSIFAPMIVDGFIDAGQILVGIPAGQNHSELGSMLGMSSVTSIEVLKNMARQFQFSQYPSTWDALLAIPGMICNFVLDFFTAIPMYFFFLLDYVIFLVVYLAFQFAIGVAVAVGPVFIPFLVLPITKSLFDGWFKMLIISGLYMMTSTVIMGLLFSMSVAMSADLTVNMNSPAGVADHFGQMLLMLVFGLFSILALFETHSFAHAIGGSVNLGGMNAAGKAAKVASGAL</sequence>
<evidence type="ECO:0000256" key="1">
    <source>
        <dbReference type="ARBA" id="ARBA00004141"/>
    </source>
</evidence>
<protein>
    <submittedName>
        <fullName evidence="6">Type IV secretion system protein</fullName>
    </submittedName>
</protein>
<feature type="transmembrane region" description="Helical" evidence="5">
    <location>
        <begin position="302"/>
        <end position="324"/>
    </location>
</feature>
<dbReference type="InterPro" id="IPR007688">
    <property type="entry name" value="Conjugal_tfr_TrbL/VirB6"/>
</dbReference>
<gene>
    <name evidence="6" type="ORF">HF568_06155</name>
</gene>
<organism evidence="6 7">
    <name type="scientific">Acidithiobacillus ferridurans</name>
    <dbReference type="NCBI Taxonomy" id="1232575"/>
    <lineage>
        <taxon>Bacteria</taxon>
        <taxon>Pseudomonadati</taxon>
        <taxon>Pseudomonadota</taxon>
        <taxon>Acidithiobacillia</taxon>
        <taxon>Acidithiobacillales</taxon>
        <taxon>Acidithiobacillaceae</taxon>
        <taxon>Acidithiobacillus</taxon>
    </lineage>
</organism>
<keyword evidence="2 5" id="KW-0812">Transmembrane</keyword>
<dbReference type="RefSeq" id="WP_215885994.1">
    <property type="nucleotide sequence ID" value="NZ_CP134225.1"/>
</dbReference>
<feature type="transmembrane region" description="Helical" evidence="5">
    <location>
        <begin position="93"/>
        <end position="112"/>
    </location>
</feature>
<dbReference type="GO" id="GO:0016020">
    <property type="term" value="C:membrane"/>
    <property type="evidence" value="ECO:0007669"/>
    <property type="project" value="UniProtKB-SubCell"/>
</dbReference>
<evidence type="ECO:0000256" key="2">
    <source>
        <dbReference type="ARBA" id="ARBA00022692"/>
    </source>
</evidence>
<dbReference type="AlphaFoldDB" id="A0A8X8G5Z9"/>
<dbReference type="EMBL" id="JABBHS010000191">
    <property type="protein sequence ID" value="MBU2722795.1"/>
    <property type="molecule type" value="Genomic_DNA"/>
</dbReference>
<feature type="transmembrane region" description="Helical" evidence="5">
    <location>
        <begin position="145"/>
        <end position="164"/>
    </location>
</feature>
<feature type="transmembrane region" description="Helical" evidence="5">
    <location>
        <begin position="40"/>
        <end position="58"/>
    </location>
</feature>
<evidence type="ECO:0000256" key="5">
    <source>
        <dbReference type="SAM" id="Phobius"/>
    </source>
</evidence>
<comment type="subcellular location">
    <subcellularLocation>
        <location evidence="1">Membrane</location>
        <topology evidence="1">Multi-pass membrane protein</topology>
    </subcellularLocation>
</comment>
<reference evidence="6" key="1">
    <citation type="journal article" date="2021" name="ISME J.">
        <title>Genomic evolution of the class Acidithiobacillia: deep-branching Proteobacteria living in extreme acidic conditions.</title>
        <authorList>
            <person name="Moya-Beltran A."/>
            <person name="Beard S."/>
            <person name="Rojas-Villalobos C."/>
            <person name="Issotta F."/>
            <person name="Gallardo Y."/>
            <person name="Ulloa R."/>
            <person name="Giaveno A."/>
            <person name="Degli Esposti M."/>
            <person name="Johnson D.B."/>
            <person name="Quatrini R."/>
        </authorList>
    </citation>
    <scope>NUCLEOTIDE SEQUENCE</scope>
    <source>
        <strain evidence="6">DSM 583</strain>
    </source>
</reference>
<evidence type="ECO:0000256" key="3">
    <source>
        <dbReference type="ARBA" id="ARBA00022989"/>
    </source>
</evidence>
<accession>A0A8X8G5Z9</accession>
<evidence type="ECO:0000313" key="6">
    <source>
        <dbReference type="EMBL" id="MBU2722795.1"/>
    </source>
</evidence>
<dbReference type="Pfam" id="PF04610">
    <property type="entry name" value="TrbL"/>
    <property type="match status" value="1"/>
</dbReference>
<feature type="transmembrane region" description="Helical" evidence="5">
    <location>
        <begin position="344"/>
        <end position="362"/>
    </location>
</feature>